<sequence length="142" mass="14675">MAVVKTILKKTAQEAVVKVAGSGAATTISLANDLLPATQALTVGGTPTVNIIGAHWTGATGATITVVRNSVQTLTIPADQPTQFDFEGMGFVDTTNNTSDIVVTIGGAEAQVYLILRKVDGYSSKVETAQFGIYDNETVVGS</sequence>
<dbReference type="EMBL" id="LR798293">
    <property type="protein sequence ID" value="CAB5221495.1"/>
    <property type="molecule type" value="Genomic_DNA"/>
</dbReference>
<protein>
    <submittedName>
        <fullName evidence="1">Uncharacterized protein</fullName>
    </submittedName>
</protein>
<gene>
    <name evidence="1" type="ORF">UFOVP240_177</name>
</gene>
<name>A0A6J7WXA0_9CAUD</name>
<evidence type="ECO:0000313" key="1">
    <source>
        <dbReference type="EMBL" id="CAB5221495.1"/>
    </source>
</evidence>
<reference evidence="1" key="1">
    <citation type="submission" date="2020-05" db="EMBL/GenBank/DDBJ databases">
        <authorList>
            <person name="Chiriac C."/>
            <person name="Salcher M."/>
            <person name="Ghai R."/>
            <person name="Kavagutti S V."/>
        </authorList>
    </citation>
    <scope>NUCLEOTIDE SEQUENCE</scope>
</reference>
<organism evidence="1">
    <name type="scientific">uncultured Caudovirales phage</name>
    <dbReference type="NCBI Taxonomy" id="2100421"/>
    <lineage>
        <taxon>Viruses</taxon>
        <taxon>Duplodnaviria</taxon>
        <taxon>Heunggongvirae</taxon>
        <taxon>Uroviricota</taxon>
        <taxon>Caudoviricetes</taxon>
        <taxon>Peduoviridae</taxon>
        <taxon>Maltschvirus</taxon>
        <taxon>Maltschvirus maltsch</taxon>
    </lineage>
</organism>
<accession>A0A6J7WXA0</accession>
<proteinExistence type="predicted"/>